<protein>
    <recommendedName>
        <fullName evidence="3">N-acetylglucosamine-6-phosphate deacetylase</fullName>
        <ecNumber evidence="2">3.5.1.25</ecNumber>
    </recommendedName>
</protein>
<dbReference type="GO" id="GO:0006046">
    <property type="term" value="P:N-acetylglucosamine catabolic process"/>
    <property type="evidence" value="ECO:0007669"/>
    <property type="project" value="TreeGrafter"/>
</dbReference>
<feature type="binding site" evidence="11">
    <location>
        <begin position="210"/>
        <end position="211"/>
    </location>
    <ligand>
        <name>substrate</name>
    </ligand>
</feature>
<feature type="binding site" evidence="11">
    <location>
        <position position="132"/>
    </location>
    <ligand>
        <name>substrate</name>
    </ligand>
</feature>
<comment type="pathway">
    <text evidence="8">Amino-sugar metabolism; N-acetylneuraminate degradation; D-fructose 6-phosphate from N-acetylneuraminate: step 4/5.</text>
</comment>
<dbReference type="InterPro" id="IPR011059">
    <property type="entry name" value="Metal-dep_hydrolase_composite"/>
</dbReference>
<dbReference type="Pfam" id="PF01979">
    <property type="entry name" value="Amidohydro_1"/>
    <property type="match status" value="1"/>
</dbReference>
<name>A0A2P6MLM8_ALKUR</name>
<feature type="binding site" evidence="11">
    <location>
        <begin position="298"/>
        <end position="300"/>
    </location>
    <ligand>
        <name>substrate</name>
    </ligand>
</feature>
<dbReference type="RefSeq" id="WP_105957579.1">
    <property type="nucleotide sequence ID" value="NZ_PVNS01000001.1"/>
</dbReference>
<dbReference type="InterPro" id="IPR032466">
    <property type="entry name" value="Metal_Hydrolase"/>
</dbReference>
<dbReference type="InterPro" id="IPR003764">
    <property type="entry name" value="GlcNAc_6-P_deAcase"/>
</dbReference>
<evidence type="ECO:0000256" key="3">
    <source>
        <dbReference type="ARBA" id="ARBA00018029"/>
    </source>
</evidence>
<dbReference type="EC" id="3.5.1.25" evidence="2"/>
<comment type="caution">
    <text evidence="14">The sequence shown here is derived from an EMBL/GenBank/DDBJ whole genome shotgun (WGS) entry which is preliminary data.</text>
</comment>
<dbReference type="Gene3D" id="2.30.40.10">
    <property type="entry name" value="Urease, subunit C, domain 1"/>
    <property type="match status" value="1"/>
</dbReference>
<comment type="catalytic activity">
    <reaction evidence="7">
        <text>N-acetyl-D-glucosamine 6-phosphate + H2O = D-glucosamine 6-phosphate + acetate</text>
        <dbReference type="Rhea" id="RHEA:22936"/>
        <dbReference type="ChEBI" id="CHEBI:15377"/>
        <dbReference type="ChEBI" id="CHEBI:30089"/>
        <dbReference type="ChEBI" id="CHEBI:57513"/>
        <dbReference type="ChEBI" id="CHEBI:58725"/>
        <dbReference type="EC" id="3.5.1.25"/>
    </reaction>
</comment>
<evidence type="ECO:0000256" key="6">
    <source>
        <dbReference type="ARBA" id="ARBA00023277"/>
    </source>
</evidence>
<comment type="similarity">
    <text evidence="1 9">Belongs to the metallo-dependent hydrolases superfamily. NagA family.</text>
</comment>
<feature type="binding site" evidence="11">
    <location>
        <position position="218"/>
    </location>
    <ligand>
        <name>substrate</name>
    </ligand>
</feature>
<evidence type="ECO:0000256" key="11">
    <source>
        <dbReference type="PIRSR" id="PIRSR038994-2"/>
    </source>
</evidence>
<dbReference type="SUPFAM" id="SSF51556">
    <property type="entry name" value="Metallo-dependent hydrolases"/>
    <property type="match status" value="1"/>
</dbReference>
<accession>A0A2P6MLM8</accession>
<evidence type="ECO:0000256" key="5">
    <source>
        <dbReference type="ARBA" id="ARBA00022801"/>
    </source>
</evidence>
<feature type="binding site" evidence="12">
    <location>
        <position position="207"/>
    </location>
    <ligand>
        <name>Zn(2+)</name>
        <dbReference type="ChEBI" id="CHEBI:29105"/>
    </ligand>
</feature>
<comment type="cofactor">
    <cofactor evidence="12">
        <name>a divalent metal cation</name>
        <dbReference type="ChEBI" id="CHEBI:60240"/>
    </cofactor>
    <text evidence="12">Binds 1 divalent metal cation per subunit.</text>
</comment>
<dbReference type="GO" id="GO:0046872">
    <property type="term" value="F:metal ion binding"/>
    <property type="evidence" value="ECO:0007669"/>
    <property type="project" value="UniProtKB-KW"/>
</dbReference>
<gene>
    <name evidence="14" type="primary">nagA</name>
    <name evidence="14" type="ORF">C6I21_01140</name>
</gene>
<feature type="binding site" evidence="12">
    <location>
        <position position="121"/>
    </location>
    <ligand>
        <name>Zn(2+)</name>
        <dbReference type="ChEBI" id="CHEBI:29105"/>
    </ligand>
</feature>
<dbReference type="PANTHER" id="PTHR11113">
    <property type="entry name" value="N-ACETYLGLUCOSAMINE-6-PHOSPHATE DEACETYLASE"/>
    <property type="match status" value="1"/>
</dbReference>
<evidence type="ECO:0000256" key="4">
    <source>
        <dbReference type="ARBA" id="ARBA00022723"/>
    </source>
</evidence>
<keyword evidence="4 12" id="KW-0479">Metal-binding</keyword>
<dbReference type="GO" id="GO:0008448">
    <property type="term" value="F:N-acetylglucosamine-6-phosphate deacetylase activity"/>
    <property type="evidence" value="ECO:0007669"/>
    <property type="project" value="UniProtKB-EC"/>
</dbReference>
<dbReference type="PIRSF" id="PIRSF038994">
    <property type="entry name" value="NagA"/>
    <property type="match status" value="1"/>
</dbReference>
<dbReference type="FunFam" id="3.20.20.140:FF:000004">
    <property type="entry name" value="N-acetylglucosamine-6-phosphate deacetylase"/>
    <property type="match status" value="1"/>
</dbReference>
<feature type="binding site" evidence="12">
    <location>
        <position position="186"/>
    </location>
    <ligand>
        <name>Zn(2+)</name>
        <dbReference type="ChEBI" id="CHEBI:29105"/>
    </ligand>
</feature>
<reference evidence="14 15" key="1">
    <citation type="submission" date="2018-03" db="EMBL/GenBank/DDBJ databases">
        <title>Bacillus urumqiensis sp. nov., a moderately haloalkaliphilic bacterium isolated from a salt lake.</title>
        <authorList>
            <person name="Zhao B."/>
            <person name="Liao Z."/>
        </authorList>
    </citation>
    <scope>NUCLEOTIDE SEQUENCE [LARGE SCALE GENOMIC DNA]</scope>
    <source>
        <strain evidence="14 15">BZ-SZ-XJ18</strain>
    </source>
</reference>
<dbReference type="OrthoDB" id="9776488at2"/>
<dbReference type="PANTHER" id="PTHR11113:SF14">
    <property type="entry name" value="N-ACETYLGLUCOSAMINE-6-PHOSPHATE DEACETYLASE"/>
    <property type="match status" value="1"/>
</dbReference>
<evidence type="ECO:0000256" key="7">
    <source>
        <dbReference type="ARBA" id="ARBA00047647"/>
    </source>
</evidence>
<feature type="domain" description="Amidohydrolase-related" evidence="13">
    <location>
        <begin position="45"/>
        <end position="370"/>
    </location>
</feature>
<evidence type="ECO:0000256" key="12">
    <source>
        <dbReference type="PIRSR" id="PIRSR038994-3"/>
    </source>
</evidence>
<proteinExistence type="inferred from homology"/>
<sequence length="379" mass="39956">MTSFSYTGCRMLTADGWVESPEITVESGRITRITSGGHGRSSRCIVPGFIDTHIHGAAGSDVMDPSDDALHSIAGALPQEGTTSFLATTITSPEKEILDALRRVKAYKPGQGAAMLGVHLEGPFIHPARKGAQPEAHIQTPDPEVFQQMQEASGGRIRMMTMAPELDEAGLVEKASAEGVVVSMGHTDATAEASREGFRRGVRQATHFFNGMRGLHHREIGVVGAVFRDPDVQVELIADGIHVSPEACALTYELLGADRITLITDAMRAKGLKDGTYTLGGQEVTVTGRTAVLADGTLAGSVLPMAEAVSNIQAFTGCSLEEAVQMASTNPARILGIDSQKGTLGPGMDADWTILDESGAVVETVSCGNVVFSRGGEER</sequence>
<feature type="active site" description="Proton donor/acceptor" evidence="10">
    <location>
        <position position="265"/>
    </location>
</feature>
<dbReference type="Gene3D" id="3.20.20.140">
    <property type="entry name" value="Metal-dependent hydrolases"/>
    <property type="match status" value="1"/>
</dbReference>
<evidence type="ECO:0000313" key="15">
    <source>
        <dbReference type="Proteomes" id="UP000243650"/>
    </source>
</evidence>
<feature type="binding site" evidence="11">
    <location>
        <position position="242"/>
    </location>
    <ligand>
        <name>substrate</name>
    </ligand>
</feature>
<evidence type="ECO:0000259" key="13">
    <source>
        <dbReference type="Pfam" id="PF01979"/>
    </source>
</evidence>
<evidence type="ECO:0000256" key="9">
    <source>
        <dbReference type="PIRNR" id="PIRNR038994"/>
    </source>
</evidence>
<dbReference type="Proteomes" id="UP000243650">
    <property type="component" value="Unassembled WGS sequence"/>
</dbReference>
<keyword evidence="6 9" id="KW-0119">Carbohydrate metabolism</keyword>
<dbReference type="SUPFAM" id="SSF51338">
    <property type="entry name" value="Composite domain of metallo-dependent hydrolases"/>
    <property type="match status" value="1"/>
</dbReference>
<dbReference type="EMBL" id="PVNS01000001">
    <property type="protein sequence ID" value="PRO67195.1"/>
    <property type="molecule type" value="Genomic_DNA"/>
</dbReference>
<organism evidence="14 15">
    <name type="scientific">Alkalicoccus urumqiensis</name>
    <name type="common">Bacillus urumqiensis</name>
    <dbReference type="NCBI Taxonomy" id="1548213"/>
    <lineage>
        <taxon>Bacteria</taxon>
        <taxon>Bacillati</taxon>
        <taxon>Bacillota</taxon>
        <taxon>Bacilli</taxon>
        <taxon>Bacillales</taxon>
        <taxon>Bacillaceae</taxon>
        <taxon>Alkalicoccus</taxon>
    </lineage>
</organism>
<keyword evidence="5 9" id="KW-0378">Hydrolase</keyword>
<dbReference type="NCBIfam" id="TIGR00221">
    <property type="entry name" value="nagA"/>
    <property type="match status" value="1"/>
</dbReference>
<dbReference type="InterPro" id="IPR006680">
    <property type="entry name" value="Amidohydro-rel"/>
</dbReference>
<dbReference type="CDD" id="cd00854">
    <property type="entry name" value="NagA"/>
    <property type="match status" value="1"/>
</dbReference>
<evidence type="ECO:0000256" key="8">
    <source>
        <dbReference type="ARBA" id="ARBA00060590"/>
    </source>
</evidence>
<keyword evidence="15" id="KW-1185">Reference proteome</keyword>
<evidence type="ECO:0000313" key="14">
    <source>
        <dbReference type="EMBL" id="PRO67195.1"/>
    </source>
</evidence>
<evidence type="ECO:0000256" key="1">
    <source>
        <dbReference type="ARBA" id="ARBA00010716"/>
    </source>
</evidence>
<dbReference type="AlphaFoldDB" id="A0A2P6MLM8"/>
<evidence type="ECO:0000256" key="2">
    <source>
        <dbReference type="ARBA" id="ARBA00011899"/>
    </source>
</evidence>
<evidence type="ECO:0000256" key="10">
    <source>
        <dbReference type="PIRSR" id="PIRSR038994-1"/>
    </source>
</evidence>